<dbReference type="EMBL" id="CAKMRJ010005523">
    <property type="protein sequence ID" value="CAH1445845.1"/>
    <property type="molecule type" value="Genomic_DNA"/>
</dbReference>
<dbReference type="GO" id="GO:0005634">
    <property type="term" value="C:nucleus"/>
    <property type="evidence" value="ECO:0007669"/>
    <property type="project" value="TreeGrafter"/>
</dbReference>
<feature type="region of interest" description="Disordered" evidence="3">
    <location>
        <begin position="88"/>
        <end position="119"/>
    </location>
</feature>
<gene>
    <name evidence="4" type="ORF">LVIROSA_LOCUS31581</name>
</gene>
<proteinExistence type="predicted"/>
<comment type="caution">
    <text evidence="4">The sequence shown here is derived from an EMBL/GenBank/DDBJ whole genome shotgun (WGS) entry which is preliminary data.</text>
</comment>
<name>A0AAU9P8B1_9ASTR</name>
<dbReference type="InterPro" id="IPR040389">
    <property type="entry name" value="SMR"/>
</dbReference>
<feature type="compositionally biased region" description="Basic residues" evidence="3">
    <location>
        <begin position="106"/>
        <end position="118"/>
    </location>
</feature>
<dbReference type="AlphaFoldDB" id="A0AAU9P8B1"/>
<accession>A0AAU9P8B1</accession>
<evidence type="ECO:0000313" key="5">
    <source>
        <dbReference type="Proteomes" id="UP001157418"/>
    </source>
</evidence>
<dbReference type="PANTHER" id="PTHR33142">
    <property type="entry name" value="CYCLIN-DEPENDENT PROTEIN KINASE INHIBITOR SMR13"/>
    <property type="match status" value="1"/>
</dbReference>
<evidence type="ECO:0000313" key="4">
    <source>
        <dbReference type="EMBL" id="CAH1445845.1"/>
    </source>
</evidence>
<sequence>MPPLSPSQKTGESVTMIFKSQSTKCSSSHFPPDIPTSTSYPNIPNNKLRSRSIQCTQTQYTTTAYSTLRIHDPVLLIFRNYMEEECTTPKQQESRIPVATECPPPPRKKAAVRRKKREQSKVGYFHPPELDTFFAGEATRRIWV</sequence>
<dbReference type="GO" id="GO:0032875">
    <property type="term" value="P:regulation of DNA endoreduplication"/>
    <property type="evidence" value="ECO:0007669"/>
    <property type="project" value="InterPro"/>
</dbReference>
<keyword evidence="2" id="KW-0131">Cell cycle</keyword>
<dbReference type="GO" id="GO:0004860">
    <property type="term" value="F:protein kinase inhibitor activity"/>
    <property type="evidence" value="ECO:0007669"/>
    <property type="project" value="UniProtKB-KW"/>
</dbReference>
<evidence type="ECO:0000256" key="1">
    <source>
        <dbReference type="ARBA" id="ARBA00023013"/>
    </source>
</evidence>
<dbReference type="Proteomes" id="UP001157418">
    <property type="component" value="Unassembled WGS sequence"/>
</dbReference>
<evidence type="ECO:0000256" key="2">
    <source>
        <dbReference type="ARBA" id="ARBA00023306"/>
    </source>
</evidence>
<reference evidence="4 5" key="1">
    <citation type="submission" date="2022-01" db="EMBL/GenBank/DDBJ databases">
        <authorList>
            <person name="Xiong W."/>
            <person name="Schranz E."/>
        </authorList>
    </citation>
    <scope>NUCLEOTIDE SEQUENCE [LARGE SCALE GENOMIC DNA]</scope>
</reference>
<keyword evidence="1" id="KW-0649">Protein kinase inhibitor</keyword>
<feature type="region of interest" description="Disordered" evidence="3">
    <location>
        <begin position="22"/>
        <end position="47"/>
    </location>
</feature>
<keyword evidence="5" id="KW-1185">Reference proteome</keyword>
<organism evidence="4 5">
    <name type="scientific">Lactuca virosa</name>
    <dbReference type="NCBI Taxonomy" id="75947"/>
    <lineage>
        <taxon>Eukaryota</taxon>
        <taxon>Viridiplantae</taxon>
        <taxon>Streptophyta</taxon>
        <taxon>Embryophyta</taxon>
        <taxon>Tracheophyta</taxon>
        <taxon>Spermatophyta</taxon>
        <taxon>Magnoliopsida</taxon>
        <taxon>eudicotyledons</taxon>
        <taxon>Gunneridae</taxon>
        <taxon>Pentapetalae</taxon>
        <taxon>asterids</taxon>
        <taxon>campanulids</taxon>
        <taxon>Asterales</taxon>
        <taxon>Asteraceae</taxon>
        <taxon>Cichorioideae</taxon>
        <taxon>Cichorieae</taxon>
        <taxon>Lactucinae</taxon>
        <taxon>Lactuca</taxon>
    </lineage>
</organism>
<protein>
    <submittedName>
        <fullName evidence="4">Uncharacterized protein</fullName>
    </submittedName>
</protein>
<dbReference type="PANTHER" id="PTHR33142:SF15">
    <property type="entry name" value="CYCLIN-DEPENDENT PROTEIN KINASE INHIBITOR SMR4"/>
    <property type="match status" value="1"/>
</dbReference>
<evidence type="ECO:0000256" key="3">
    <source>
        <dbReference type="SAM" id="MobiDB-lite"/>
    </source>
</evidence>